<dbReference type="Proteomes" id="UP000050741">
    <property type="component" value="Unassembled WGS sequence"/>
</dbReference>
<dbReference type="InterPro" id="IPR033616">
    <property type="entry name" value="BLTP1"/>
</dbReference>
<sequence>SSILESLLPLDLSLELVTFELSAQLFPSLEVQYKLDGALVKGKCEAANLDFESAIRSHQLHFVVTSSNSIGGQSAKDGDRFADTFSLPLPLLNSTGIYKSGRRPSFEVSISIGPIVHSFSTDLLNQVLLAQETLRTELMFLWKKLADEKWGTGKDSDHLQQHLPADQRETRLLFSIDVRCNESESTHYWLQIAATTPTGIAAILILQETHFQIGNKSTTNESIMAQAVAKLSLKLSQTYKWTLYEETKEEQREFATFITQISAKNEMPFNHSDNNFSSERRHWLHNYSVSLIRPFLMMRPKALDKAILFWLNYRNTYNCWQEERNKLLQMSGRKEEKRDEVTWRRNVGEGEAITRSNSSITASALEFQLSVSIRDGFHACMPLLGAHDDSSTVLAVSLHHTEVQVHVQQQIHCEANFDEFKISFIEGSGFEEDSMDGDPWARLEALSSDAAFCSSNFLFFPHGSYQLSTSAISAQNDANAKWLLSTVAKMEGMTLDLDNNIGKFVSSLIHTLSSITSLEEDVEEVSDEPEEEQDGLNQSSISSSDPNLLNPVSFTVQHRFSAPPVAEVEDDAQQFRHRVHSLEKKMHEHAMLVADLANCGGVSELTLETERRKLRQLEQLHLREFRRLVVTKLKGHVSNTKQHNSQRKSANEEPQQRKATPRARNLLTRSLEGSSLAGGSSGGGTPRAQLQNQQGSTVVKELLDMNIDVKVYIECGKCILRADPSKQLQQLDKTSFLPGHRRQFSAGTTSMTVDSTTQLSLPSVDARFIYTSDDAKMPLPKQMEENFGFVKSYRSLNQKCFYTSLELASMPLTTLITPALIDFLDQTLDPLTSTIFDKSSVQKASSEIGSFDGKKLDPAVELIAIDRLGLSFDLILHVSVQASSLRFEGRQQKSSAADCLLTLPSLTLNGCTRKCCDGMDRPTMCIFGWMELNSFSLSIYSPHQQASAHDALSLTLDRLRVTASRTRNSSLNSDDPTASNDVRLVFKFEAGKAAIVHDMRRLDELISFPKAWYRKKLIKRLFLGQKSLKAPNTVATRKELSMSTEQSVGGRNLNSEKSDLNHSSAGVGTNWKALVDVTFDWEEMNVNAQMSTTM</sequence>
<evidence type="ECO:0000256" key="1">
    <source>
        <dbReference type="SAM" id="MobiDB-lite"/>
    </source>
</evidence>
<reference evidence="3" key="1">
    <citation type="submission" date="2014-05" db="EMBL/GenBank/DDBJ databases">
        <title>The genome and life-stage specific transcriptomes of Globodera pallida elucidate key aspects of plant parasitism by a cyst nematode.</title>
        <authorList>
            <person name="Cotton J.A."/>
            <person name="Lilley C.J."/>
            <person name="Jones L.M."/>
            <person name="Kikuchi T."/>
            <person name="Reid A.J."/>
            <person name="Thorpe P."/>
            <person name="Tsai I.J."/>
            <person name="Beasley H."/>
            <person name="Blok V."/>
            <person name="Cock P.J.A."/>
            <person name="Van den Akker S.E."/>
            <person name="Holroyd N."/>
            <person name="Hunt M."/>
            <person name="Mantelin S."/>
            <person name="Naghra H."/>
            <person name="Pain A."/>
            <person name="Palomares-Rius J.E."/>
            <person name="Zarowiecki M."/>
            <person name="Berriman M."/>
            <person name="Jones J.T."/>
            <person name="Urwin P.E."/>
        </authorList>
    </citation>
    <scope>NUCLEOTIDE SEQUENCE [LARGE SCALE GENOMIC DNA]</scope>
    <source>
        <strain evidence="3">Lindley</strain>
    </source>
</reference>
<feature type="region of interest" description="Disordered" evidence="1">
    <location>
        <begin position="634"/>
        <end position="693"/>
    </location>
</feature>
<evidence type="ECO:0000259" key="2">
    <source>
        <dbReference type="Pfam" id="PF25040"/>
    </source>
</evidence>
<feature type="compositionally biased region" description="Acidic residues" evidence="1">
    <location>
        <begin position="519"/>
        <end position="534"/>
    </location>
</feature>
<dbReference type="AlphaFoldDB" id="A0A183CPI7"/>
<evidence type="ECO:0000313" key="3">
    <source>
        <dbReference type="Proteomes" id="UP000050741"/>
    </source>
</evidence>
<protein>
    <submittedName>
        <fullName evidence="4">SHR-BD domain-containing protein</fullName>
    </submittedName>
</protein>
<name>A0A183CPI7_GLOPA</name>
<proteinExistence type="predicted"/>
<feature type="domain" description="Bridge-like lipid transfer protein family member 1 C-terminal" evidence="2">
    <location>
        <begin position="111"/>
        <end position="634"/>
    </location>
</feature>
<feature type="domain" description="Bridge-like lipid transfer protein family member 1 C-terminal" evidence="2">
    <location>
        <begin position="949"/>
        <end position="1034"/>
    </location>
</feature>
<dbReference type="PANTHER" id="PTHR31640">
    <property type="entry name" value="TRANSMEMBRANE PROTEIN KIAA1109"/>
    <property type="match status" value="1"/>
</dbReference>
<dbReference type="InterPro" id="IPR056742">
    <property type="entry name" value="BLTP1_C"/>
</dbReference>
<feature type="compositionally biased region" description="Polar residues" evidence="1">
    <location>
        <begin position="535"/>
        <end position="546"/>
    </location>
</feature>
<organism evidence="3 4">
    <name type="scientific">Globodera pallida</name>
    <name type="common">Potato cyst nematode worm</name>
    <name type="synonym">Heterodera pallida</name>
    <dbReference type="NCBI Taxonomy" id="36090"/>
    <lineage>
        <taxon>Eukaryota</taxon>
        <taxon>Metazoa</taxon>
        <taxon>Ecdysozoa</taxon>
        <taxon>Nematoda</taxon>
        <taxon>Chromadorea</taxon>
        <taxon>Rhabditida</taxon>
        <taxon>Tylenchina</taxon>
        <taxon>Tylenchomorpha</taxon>
        <taxon>Tylenchoidea</taxon>
        <taxon>Heteroderidae</taxon>
        <taxon>Heteroderinae</taxon>
        <taxon>Globodera</taxon>
    </lineage>
</organism>
<feature type="region of interest" description="Disordered" evidence="1">
    <location>
        <begin position="519"/>
        <end position="546"/>
    </location>
</feature>
<accession>A0A183CPI7</accession>
<reference evidence="4" key="2">
    <citation type="submission" date="2016-06" db="UniProtKB">
        <authorList>
            <consortium name="WormBaseParasite"/>
        </authorList>
    </citation>
    <scope>IDENTIFICATION</scope>
</reference>
<keyword evidence="3" id="KW-1185">Reference proteome</keyword>
<feature type="region of interest" description="Disordered" evidence="1">
    <location>
        <begin position="1038"/>
        <end position="1062"/>
    </location>
</feature>
<evidence type="ECO:0000313" key="4">
    <source>
        <dbReference type="WBParaSite" id="GPLIN_001479400"/>
    </source>
</evidence>
<dbReference type="Pfam" id="PF25040">
    <property type="entry name" value="BLTP1_C"/>
    <property type="match status" value="2"/>
</dbReference>
<dbReference type="GO" id="GO:0048488">
    <property type="term" value="P:synaptic vesicle endocytosis"/>
    <property type="evidence" value="ECO:0007669"/>
    <property type="project" value="TreeGrafter"/>
</dbReference>
<dbReference type="PANTHER" id="PTHR31640:SF1">
    <property type="entry name" value="BRIDGE-LIKE LIPID TRANSFER PROTEIN FAMILY MEMBER 1"/>
    <property type="match status" value="1"/>
</dbReference>
<dbReference type="GO" id="GO:0098793">
    <property type="term" value="C:presynapse"/>
    <property type="evidence" value="ECO:0007669"/>
    <property type="project" value="GOC"/>
</dbReference>
<dbReference type="WBParaSite" id="GPLIN_001479400">
    <property type="protein sequence ID" value="GPLIN_001479400"/>
    <property type="gene ID" value="GPLIN_001479400"/>
</dbReference>
<feature type="compositionally biased region" description="Polar residues" evidence="1">
    <location>
        <begin position="1041"/>
        <end position="1053"/>
    </location>
</feature>